<protein>
    <recommendedName>
        <fullName evidence="4">Nuclear transport factor 2 family protein</fullName>
    </recommendedName>
</protein>
<dbReference type="Gene3D" id="3.10.450.50">
    <property type="match status" value="1"/>
</dbReference>
<keyword evidence="3" id="KW-1185">Reference proteome</keyword>
<evidence type="ECO:0000256" key="1">
    <source>
        <dbReference type="SAM" id="SignalP"/>
    </source>
</evidence>
<organism evidence="2 3">
    <name type="scientific">Massilia pinisoli</name>
    <dbReference type="NCBI Taxonomy" id="1772194"/>
    <lineage>
        <taxon>Bacteria</taxon>
        <taxon>Pseudomonadati</taxon>
        <taxon>Pseudomonadota</taxon>
        <taxon>Betaproteobacteria</taxon>
        <taxon>Burkholderiales</taxon>
        <taxon>Oxalobacteraceae</taxon>
        <taxon>Telluria group</taxon>
        <taxon>Massilia</taxon>
    </lineage>
</organism>
<accession>A0ABT1ZU80</accession>
<evidence type="ECO:0000313" key="2">
    <source>
        <dbReference type="EMBL" id="MCS0583477.1"/>
    </source>
</evidence>
<feature type="signal peptide" evidence="1">
    <location>
        <begin position="1"/>
        <end position="23"/>
    </location>
</feature>
<dbReference type="Proteomes" id="UP001204151">
    <property type="component" value="Unassembled WGS sequence"/>
</dbReference>
<dbReference type="RefSeq" id="WP_258818058.1">
    <property type="nucleotide sequence ID" value="NZ_JANUGW010000013.1"/>
</dbReference>
<gene>
    <name evidence="2" type="ORF">NX784_17950</name>
</gene>
<proteinExistence type="predicted"/>
<keyword evidence="1" id="KW-0732">Signal</keyword>
<name>A0ABT1ZU80_9BURK</name>
<sequence length="202" mass="21873">MRTGYWTGWVTAMVMALGGVANAQPGQAEQAAPQPAAAAAVAAPAPAAAVSARPADVATVDGIVAALYDVISGPAGRPRDWDRMRSLFAPEGRLMAVGARPEGVYALRTMTVDDYIGRNAKAFATMGFFEREAARSTEAFGQIVHVFSTYESRHAPGDAEPFQRGINSIQLVNDGKRWWIVNVLWRAEDASLRLPERYLPRR</sequence>
<reference evidence="2 3" key="1">
    <citation type="submission" date="2022-08" db="EMBL/GenBank/DDBJ databases">
        <title>Reclassification of Massilia species as members of the genera Telluria, Duganella, Pseudoduganella, Mokoshia gen. nov. and Zemynaea gen. nov. using orthogonal and non-orthogonal genome-based approaches.</title>
        <authorList>
            <person name="Bowman J.P."/>
        </authorList>
    </citation>
    <scope>NUCLEOTIDE SEQUENCE [LARGE SCALE GENOMIC DNA]</scope>
    <source>
        <strain evidence="2 3">JCM 31316</strain>
    </source>
</reference>
<dbReference type="EMBL" id="JANUGW010000013">
    <property type="protein sequence ID" value="MCS0583477.1"/>
    <property type="molecule type" value="Genomic_DNA"/>
</dbReference>
<evidence type="ECO:0000313" key="3">
    <source>
        <dbReference type="Proteomes" id="UP001204151"/>
    </source>
</evidence>
<dbReference type="SUPFAM" id="SSF54427">
    <property type="entry name" value="NTF2-like"/>
    <property type="match status" value="1"/>
</dbReference>
<comment type="caution">
    <text evidence="2">The sequence shown here is derived from an EMBL/GenBank/DDBJ whole genome shotgun (WGS) entry which is preliminary data.</text>
</comment>
<evidence type="ECO:0008006" key="4">
    <source>
        <dbReference type="Google" id="ProtNLM"/>
    </source>
</evidence>
<dbReference type="InterPro" id="IPR032710">
    <property type="entry name" value="NTF2-like_dom_sf"/>
</dbReference>
<feature type="chain" id="PRO_5045956600" description="Nuclear transport factor 2 family protein" evidence="1">
    <location>
        <begin position="24"/>
        <end position="202"/>
    </location>
</feature>